<evidence type="ECO:0000256" key="1">
    <source>
        <dbReference type="ARBA" id="ARBA00003217"/>
    </source>
</evidence>
<evidence type="ECO:0000256" key="5">
    <source>
        <dbReference type="ARBA" id="ARBA00022645"/>
    </source>
</evidence>
<keyword evidence="10" id="KW-0573">Peptidoglycan synthesis</keyword>
<dbReference type="SMART" id="SM00936">
    <property type="entry name" value="PBP5_C"/>
    <property type="match status" value="1"/>
</dbReference>
<evidence type="ECO:0000256" key="16">
    <source>
        <dbReference type="SAM" id="SignalP"/>
    </source>
</evidence>
<dbReference type="InterPro" id="IPR015956">
    <property type="entry name" value="Peniciliin-bd_prot_C_sf"/>
</dbReference>
<dbReference type="InterPro" id="IPR001967">
    <property type="entry name" value="Peptidase_S11_N"/>
</dbReference>
<evidence type="ECO:0000256" key="4">
    <source>
        <dbReference type="ARBA" id="ARBA00012448"/>
    </source>
</evidence>
<name>E0TIF3_PARBH</name>
<reference evidence="18 19" key="2">
    <citation type="journal article" date="2011" name="J. Bacteriol.">
        <title>Complete genome sequence of strain HTCC2503T of Parvularcula bermudensis, the type species of the order "Parvularculales" in the class Alphaproteobacteria.</title>
        <authorList>
            <person name="Oh H.M."/>
            <person name="Kang I."/>
            <person name="Vergin K.L."/>
            <person name="Kang D."/>
            <person name="Rhee K.H."/>
            <person name="Giovannoni S.J."/>
            <person name="Cho J.C."/>
        </authorList>
    </citation>
    <scope>NUCLEOTIDE SEQUENCE [LARGE SCALE GENOMIC DNA]</scope>
    <source>
        <strain evidence="19">ATCC BAA-594 / HTCC2503 / KCTC 12087</strain>
    </source>
</reference>
<feature type="signal peptide" evidence="16">
    <location>
        <begin position="1"/>
        <end position="28"/>
    </location>
</feature>
<dbReference type="PRINTS" id="PR00725">
    <property type="entry name" value="DADACBPTASE1"/>
</dbReference>
<keyword evidence="9" id="KW-0133">Cell shape</keyword>
<organism evidence="18 19">
    <name type="scientific">Parvularcula bermudensis (strain ATCC BAA-594 / HTCC2503 / KCTC 12087)</name>
    <dbReference type="NCBI Taxonomy" id="314260"/>
    <lineage>
        <taxon>Bacteria</taxon>
        <taxon>Pseudomonadati</taxon>
        <taxon>Pseudomonadota</taxon>
        <taxon>Alphaproteobacteria</taxon>
        <taxon>Parvularculales</taxon>
        <taxon>Parvularculaceae</taxon>
        <taxon>Parvularcula</taxon>
    </lineage>
</organism>
<comment type="pathway">
    <text evidence="2">Cell wall biogenesis; peptidoglycan biosynthesis.</text>
</comment>
<dbReference type="STRING" id="314260.PB2503_11124"/>
<keyword evidence="11" id="KW-0961">Cell wall biogenesis/degradation</keyword>
<evidence type="ECO:0000256" key="7">
    <source>
        <dbReference type="ARBA" id="ARBA00022729"/>
    </source>
</evidence>
<gene>
    <name evidence="18" type="ordered locus">PB2503_11124</name>
</gene>
<evidence type="ECO:0000256" key="13">
    <source>
        <dbReference type="PIRSR" id="PIRSR618044-1"/>
    </source>
</evidence>
<protein>
    <recommendedName>
        <fullName evidence="4">serine-type D-Ala-D-Ala carboxypeptidase</fullName>
        <ecNumber evidence="4">3.4.16.4</ecNumber>
    </recommendedName>
</protein>
<dbReference type="PANTHER" id="PTHR21581:SF6">
    <property type="entry name" value="TRAFFICKING PROTEIN PARTICLE COMPLEX SUBUNIT 12"/>
    <property type="match status" value="1"/>
</dbReference>
<evidence type="ECO:0000256" key="12">
    <source>
        <dbReference type="ARBA" id="ARBA00034000"/>
    </source>
</evidence>
<evidence type="ECO:0000256" key="14">
    <source>
        <dbReference type="PIRSR" id="PIRSR618044-2"/>
    </source>
</evidence>
<dbReference type="SUPFAM" id="SSF69189">
    <property type="entry name" value="Penicillin-binding protein associated domain"/>
    <property type="match status" value="1"/>
</dbReference>
<dbReference type="Gene3D" id="2.60.410.10">
    <property type="entry name" value="D-Ala-D-Ala carboxypeptidase, C-terminal domain"/>
    <property type="match status" value="1"/>
</dbReference>
<dbReference type="EC" id="3.4.16.4" evidence="4"/>
<feature type="active site" evidence="13">
    <location>
        <position position="122"/>
    </location>
</feature>
<keyword evidence="6" id="KW-0645">Protease</keyword>
<evidence type="ECO:0000256" key="11">
    <source>
        <dbReference type="ARBA" id="ARBA00023316"/>
    </source>
</evidence>
<comment type="function">
    <text evidence="1">Removes C-terminal D-alanyl residues from sugar-peptide cell wall precursors.</text>
</comment>
<comment type="similarity">
    <text evidence="3 15">Belongs to the peptidase S11 family.</text>
</comment>
<dbReference type="OrthoDB" id="9795979at2"/>
<dbReference type="KEGG" id="pbr:PB2503_11124"/>
<dbReference type="InterPro" id="IPR012338">
    <property type="entry name" value="Beta-lactam/transpept-like"/>
</dbReference>
<dbReference type="Pfam" id="PF07943">
    <property type="entry name" value="PBP5_C"/>
    <property type="match status" value="1"/>
</dbReference>
<evidence type="ECO:0000256" key="10">
    <source>
        <dbReference type="ARBA" id="ARBA00022984"/>
    </source>
</evidence>
<dbReference type="PANTHER" id="PTHR21581">
    <property type="entry name" value="D-ALANYL-D-ALANINE CARBOXYPEPTIDASE"/>
    <property type="match status" value="1"/>
</dbReference>
<dbReference type="RefSeq" id="WP_013301246.1">
    <property type="nucleotide sequence ID" value="NC_014414.1"/>
</dbReference>
<feature type="chain" id="PRO_5003140747" description="serine-type D-Ala-D-Ala carboxypeptidase" evidence="16">
    <location>
        <begin position="29"/>
        <end position="387"/>
    </location>
</feature>
<evidence type="ECO:0000259" key="17">
    <source>
        <dbReference type="SMART" id="SM00936"/>
    </source>
</evidence>
<evidence type="ECO:0000256" key="6">
    <source>
        <dbReference type="ARBA" id="ARBA00022670"/>
    </source>
</evidence>
<evidence type="ECO:0000256" key="3">
    <source>
        <dbReference type="ARBA" id="ARBA00007164"/>
    </source>
</evidence>
<dbReference type="GO" id="GO:0008360">
    <property type="term" value="P:regulation of cell shape"/>
    <property type="evidence" value="ECO:0007669"/>
    <property type="project" value="UniProtKB-KW"/>
</dbReference>
<sequence length="387" mass="41478">MSDLFLSILRLLCLASVVVGLTHGTVSAQSVTTDAPTALIMDGETGDVLFEKNARTPIPPASMSKLMTVAVALDMIATGELSADTPFSVSERAWRTGGSKMFVLVGTEIPLKELLKGIITVSGNDAAIVVAENIAGSDAAFADIMNRKAARWGLTGSHFANPHGIPDPEQRMTALDIAKLARHIWDSYPDYRYLFSLPEMTWSDITQRNRNPLLGLEGADGMKTGHTEEAGFGVVGSASRDGVRRYIVVAGLPTSEARASTARRLLDTAFNDYSTVTFFTDGDRVGEAEVFGGLSETVPLEVSTAIRMTRHVSAIRGASAKLLYESPVLAPVEEGDRLGVLQIALPGEPPQDYPIFAAERVRERGMASKMAIGLRTLFTPPDAEAQP</sequence>
<evidence type="ECO:0000313" key="18">
    <source>
        <dbReference type="EMBL" id="ADM10272.1"/>
    </source>
</evidence>
<accession>E0TIF3</accession>
<dbReference type="AlphaFoldDB" id="E0TIF3"/>
<feature type="binding site" evidence="14">
    <location>
        <position position="223"/>
    </location>
    <ligand>
        <name>substrate</name>
    </ligand>
</feature>
<dbReference type="UniPathway" id="UPA00219"/>
<evidence type="ECO:0000256" key="15">
    <source>
        <dbReference type="RuleBase" id="RU004016"/>
    </source>
</evidence>
<evidence type="ECO:0000256" key="8">
    <source>
        <dbReference type="ARBA" id="ARBA00022801"/>
    </source>
</evidence>
<dbReference type="GO" id="GO:0009002">
    <property type="term" value="F:serine-type D-Ala-D-Ala carboxypeptidase activity"/>
    <property type="evidence" value="ECO:0007669"/>
    <property type="project" value="UniProtKB-EC"/>
</dbReference>
<dbReference type="GO" id="GO:0006508">
    <property type="term" value="P:proteolysis"/>
    <property type="evidence" value="ECO:0007669"/>
    <property type="project" value="UniProtKB-KW"/>
</dbReference>
<evidence type="ECO:0000256" key="2">
    <source>
        <dbReference type="ARBA" id="ARBA00004752"/>
    </source>
</evidence>
<reference evidence="19" key="1">
    <citation type="submission" date="2010-08" db="EMBL/GenBank/DDBJ databases">
        <title>Genome sequence of Parvularcula bermudensis HTCC2503.</title>
        <authorList>
            <person name="Kang D.-M."/>
            <person name="Oh H.-M."/>
            <person name="Cho J.-C."/>
        </authorList>
    </citation>
    <scope>NUCLEOTIDE SEQUENCE [LARGE SCALE GENOMIC DNA]</scope>
    <source>
        <strain evidence="19">ATCC BAA-594 / HTCC2503 / KCTC 12087</strain>
    </source>
</reference>
<proteinExistence type="inferred from homology"/>
<keyword evidence="8" id="KW-0378">Hydrolase</keyword>
<dbReference type="InterPro" id="IPR037167">
    <property type="entry name" value="Peptidase_S11_C_sf"/>
</dbReference>
<comment type="catalytic activity">
    <reaction evidence="12">
        <text>Preferential cleavage: (Ac)2-L-Lys-D-Ala-|-D-Ala. Also transpeptidation of peptidyl-alanyl moieties that are N-acyl substituents of D-alanine.</text>
        <dbReference type="EC" id="3.4.16.4"/>
    </reaction>
</comment>
<dbReference type="Proteomes" id="UP000001302">
    <property type="component" value="Chromosome"/>
</dbReference>
<dbReference type="InterPro" id="IPR012907">
    <property type="entry name" value="Peptidase_S11_C"/>
</dbReference>
<dbReference type="Gene3D" id="3.40.710.10">
    <property type="entry name" value="DD-peptidase/beta-lactamase superfamily"/>
    <property type="match status" value="1"/>
</dbReference>
<dbReference type="InterPro" id="IPR018044">
    <property type="entry name" value="Peptidase_S11"/>
</dbReference>
<keyword evidence="5 18" id="KW-0121">Carboxypeptidase</keyword>
<feature type="active site" description="Acyl-ester intermediate" evidence="13">
    <location>
        <position position="62"/>
    </location>
</feature>
<dbReference type="Pfam" id="PF00768">
    <property type="entry name" value="Peptidase_S11"/>
    <property type="match status" value="1"/>
</dbReference>
<dbReference type="eggNOG" id="COG1686">
    <property type="taxonomic scope" value="Bacteria"/>
</dbReference>
<evidence type="ECO:0000256" key="9">
    <source>
        <dbReference type="ARBA" id="ARBA00022960"/>
    </source>
</evidence>
<dbReference type="SUPFAM" id="SSF56601">
    <property type="entry name" value="beta-lactamase/transpeptidase-like"/>
    <property type="match status" value="1"/>
</dbReference>
<dbReference type="GO" id="GO:0009252">
    <property type="term" value="P:peptidoglycan biosynthetic process"/>
    <property type="evidence" value="ECO:0007669"/>
    <property type="project" value="UniProtKB-UniPathway"/>
</dbReference>
<dbReference type="HOGENOM" id="CLU_027070_8_1_5"/>
<evidence type="ECO:0000313" key="19">
    <source>
        <dbReference type="Proteomes" id="UP000001302"/>
    </source>
</evidence>
<keyword evidence="7 16" id="KW-0732">Signal</keyword>
<dbReference type="EMBL" id="CP002156">
    <property type="protein sequence ID" value="ADM10272.1"/>
    <property type="molecule type" value="Genomic_DNA"/>
</dbReference>
<dbReference type="GO" id="GO:0071555">
    <property type="term" value="P:cell wall organization"/>
    <property type="evidence" value="ECO:0007669"/>
    <property type="project" value="UniProtKB-KW"/>
</dbReference>
<feature type="domain" description="Peptidase S11 D-Ala-D-Ala carboxypeptidase A C-terminal" evidence="17">
    <location>
        <begin position="273"/>
        <end position="363"/>
    </location>
</feature>
<feature type="active site" description="Proton acceptor" evidence="13">
    <location>
        <position position="65"/>
    </location>
</feature>
<keyword evidence="19" id="KW-1185">Reference proteome</keyword>